<dbReference type="GeneID" id="39875390"/>
<dbReference type="OrthoDB" id="10693061at2759"/>
<accession>A0A2H6KF44</accession>
<comment type="caution">
    <text evidence="1">The sequence shown here is derived from an EMBL/GenBank/DDBJ whole genome shotgun (WGS) entry which is preliminary data.</text>
</comment>
<keyword evidence="2" id="KW-1185">Reference proteome</keyword>
<dbReference type="RefSeq" id="XP_028867863.1">
    <property type="nucleotide sequence ID" value="XM_029012030.1"/>
</dbReference>
<gene>
    <name evidence="1" type="ORF">BOVATA_031130</name>
</gene>
<dbReference type="AlphaFoldDB" id="A0A2H6KF44"/>
<dbReference type="EMBL" id="BDSA01000003">
    <property type="protein sequence ID" value="GBE61620.1"/>
    <property type="molecule type" value="Genomic_DNA"/>
</dbReference>
<reference evidence="1 2" key="1">
    <citation type="journal article" date="2017" name="BMC Genomics">
        <title>Whole-genome assembly of Babesia ovata and comparative genomics between closely related pathogens.</title>
        <authorList>
            <person name="Yamagishi J."/>
            <person name="Asada M."/>
            <person name="Hakimi H."/>
            <person name="Tanaka T.Q."/>
            <person name="Sugimoto C."/>
            <person name="Kawazu S."/>
        </authorList>
    </citation>
    <scope>NUCLEOTIDE SEQUENCE [LARGE SCALE GENOMIC DNA]</scope>
    <source>
        <strain evidence="1 2">Miyake</strain>
    </source>
</reference>
<organism evidence="1 2">
    <name type="scientific">Babesia ovata</name>
    <dbReference type="NCBI Taxonomy" id="189622"/>
    <lineage>
        <taxon>Eukaryota</taxon>
        <taxon>Sar</taxon>
        <taxon>Alveolata</taxon>
        <taxon>Apicomplexa</taxon>
        <taxon>Aconoidasida</taxon>
        <taxon>Piroplasmida</taxon>
        <taxon>Babesiidae</taxon>
        <taxon>Babesia</taxon>
    </lineage>
</organism>
<evidence type="ECO:0000313" key="1">
    <source>
        <dbReference type="EMBL" id="GBE61620.1"/>
    </source>
</evidence>
<dbReference type="Proteomes" id="UP000236319">
    <property type="component" value="Unassembled WGS sequence"/>
</dbReference>
<protein>
    <submittedName>
        <fullName evidence="1">Type I restriction enzymeP M, putative</fullName>
    </submittedName>
</protein>
<evidence type="ECO:0000313" key="2">
    <source>
        <dbReference type="Proteomes" id="UP000236319"/>
    </source>
</evidence>
<sequence length="314" mass="34246">MRILTRQGNQLLVEFAIVGANGVAQNLGQLLEGQFRQYVDRYATTCPSSRATEAESGVLAAHWISPGKRKRVVRDADAYLPHVIVQIMGSKILVAVWVATFVDDHGGNVVDVVGLVPELDLELRLMHQIVTYGALELVAALVRVDLHRKVGGDVVDDTTYIDEARGLDVEFHAVANFVIPQTIKSAIIVALHADEHLTRAVAVFAALDFARNQVLDLLLAGAVGDVNGELMHFAVIAGESDWEFIPSVCLCSHPSQLSPGREMALLIGVDEHVHKDLPLAVKRVESEFCMQVFVRSQKVAHVELILESVPDVGC</sequence>
<proteinExistence type="predicted"/>
<name>A0A2H6KF44_9APIC</name>
<dbReference type="VEuPathDB" id="PiroplasmaDB:BOVATA_031130"/>